<feature type="compositionally biased region" description="Basic and acidic residues" evidence="1">
    <location>
        <begin position="262"/>
        <end position="271"/>
    </location>
</feature>
<feature type="domain" description="Splicing factor 3B subunit 1" evidence="2">
    <location>
        <begin position="137"/>
        <end position="263"/>
    </location>
</feature>
<accession>A0A978V433</accession>
<dbReference type="GO" id="GO:0003729">
    <property type="term" value="F:mRNA binding"/>
    <property type="evidence" value="ECO:0007669"/>
    <property type="project" value="InterPro"/>
</dbReference>
<dbReference type="AlphaFoldDB" id="A0A978V433"/>
<comment type="caution">
    <text evidence="3">The sequence shown here is derived from an EMBL/GenBank/DDBJ whole genome shotgun (WGS) entry which is preliminary data.</text>
</comment>
<dbReference type="PANTHER" id="PTHR12097">
    <property type="entry name" value="SPLICING FACTOR 3B, SUBUNIT 1-RELATED"/>
    <property type="match status" value="1"/>
</dbReference>
<sequence>MDTDVNENLVRKMASYTAPKLLLKEVPKSSGEDEDVGGSCKQRKQRIIDGGKDEYLRLRLQQHAFSPERNDPFADVMEEETALKRQKRWWDQSQEDDGGPAKKKKAETCDWDLPDATPSSTLARRRSRWDETPTPKRQRSSRWDETPATIMGSSTPMAAAAAAAYTPEVTTPLGGSGFATPVPMAINLPGHYNLVMSWEKDIEDRNRPLTDQELDAMLPPQDKGYKILDPPDSYVPVRTPARKLLATPTSMATPLYYIPKENRGQHFDVPKEPPAGLPTMKPEDY</sequence>
<name>A0A978V433_ZIZJJ</name>
<dbReference type="Pfam" id="PF08920">
    <property type="entry name" value="SF3b1"/>
    <property type="match status" value="1"/>
</dbReference>
<evidence type="ECO:0000259" key="2">
    <source>
        <dbReference type="Pfam" id="PF08920"/>
    </source>
</evidence>
<dbReference type="GO" id="GO:0000245">
    <property type="term" value="P:spliceosomal complex assembly"/>
    <property type="evidence" value="ECO:0007669"/>
    <property type="project" value="InterPro"/>
</dbReference>
<evidence type="ECO:0000256" key="1">
    <source>
        <dbReference type="SAM" id="MobiDB-lite"/>
    </source>
</evidence>
<evidence type="ECO:0000313" key="3">
    <source>
        <dbReference type="EMBL" id="KAH7522116.1"/>
    </source>
</evidence>
<dbReference type="InterPro" id="IPR015016">
    <property type="entry name" value="SF3b_su1"/>
</dbReference>
<dbReference type="Proteomes" id="UP000813462">
    <property type="component" value="Unassembled WGS sequence"/>
</dbReference>
<reference evidence="3" key="1">
    <citation type="journal article" date="2021" name="Front. Plant Sci.">
        <title>Chromosome-Scale Genome Assembly for Chinese Sour Jujube and Insights Into Its Genome Evolution and Domestication Signature.</title>
        <authorList>
            <person name="Shen L.-Y."/>
            <person name="Luo H."/>
            <person name="Wang X.-L."/>
            <person name="Wang X.-M."/>
            <person name="Qiu X.-J."/>
            <person name="Liu H."/>
            <person name="Zhou S.-S."/>
            <person name="Jia K.-H."/>
            <person name="Nie S."/>
            <person name="Bao Y.-T."/>
            <person name="Zhang R.-G."/>
            <person name="Yun Q.-Z."/>
            <person name="Chai Y.-H."/>
            <person name="Lu J.-Y."/>
            <person name="Li Y."/>
            <person name="Zhao S.-W."/>
            <person name="Mao J.-F."/>
            <person name="Jia S.-G."/>
            <person name="Mao Y.-M."/>
        </authorList>
    </citation>
    <scope>NUCLEOTIDE SEQUENCE</scope>
    <source>
        <strain evidence="3">AT0</strain>
        <tissue evidence="3">Leaf</tissue>
    </source>
</reference>
<proteinExistence type="predicted"/>
<dbReference type="EMBL" id="JAEACU010000007">
    <property type="protein sequence ID" value="KAH7522116.1"/>
    <property type="molecule type" value="Genomic_DNA"/>
</dbReference>
<feature type="region of interest" description="Disordered" evidence="1">
    <location>
        <begin position="63"/>
        <end position="151"/>
    </location>
</feature>
<organism evidence="3 4">
    <name type="scientific">Ziziphus jujuba var. spinosa</name>
    <dbReference type="NCBI Taxonomy" id="714518"/>
    <lineage>
        <taxon>Eukaryota</taxon>
        <taxon>Viridiplantae</taxon>
        <taxon>Streptophyta</taxon>
        <taxon>Embryophyta</taxon>
        <taxon>Tracheophyta</taxon>
        <taxon>Spermatophyta</taxon>
        <taxon>Magnoliopsida</taxon>
        <taxon>eudicotyledons</taxon>
        <taxon>Gunneridae</taxon>
        <taxon>Pentapetalae</taxon>
        <taxon>rosids</taxon>
        <taxon>fabids</taxon>
        <taxon>Rosales</taxon>
        <taxon>Rhamnaceae</taxon>
        <taxon>Paliureae</taxon>
        <taxon>Ziziphus</taxon>
    </lineage>
</organism>
<protein>
    <recommendedName>
        <fullName evidence="2">Splicing factor 3B subunit 1 domain-containing protein</fullName>
    </recommendedName>
</protein>
<feature type="region of interest" description="Disordered" evidence="1">
    <location>
        <begin position="262"/>
        <end position="285"/>
    </location>
</feature>
<gene>
    <name evidence="3" type="ORF">FEM48_Zijuj07G0103700</name>
</gene>
<dbReference type="InterPro" id="IPR038737">
    <property type="entry name" value="SF3b_su1-like"/>
</dbReference>
<feature type="region of interest" description="Disordered" evidence="1">
    <location>
        <begin position="25"/>
        <end position="47"/>
    </location>
</feature>
<evidence type="ECO:0000313" key="4">
    <source>
        <dbReference type="Proteomes" id="UP000813462"/>
    </source>
</evidence>